<dbReference type="GO" id="GO:0032259">
    <property type="term" value="P:methylation"/>
    <property type="evidence" value="ECO:0007669"/>
    <property type="project" value="UniProtKB-KW"/>
</dbReference>
<keyword evidence="3" id="KW-0479">Metal-binding</keyword>
<keyword evidence="1" id="KW-0489">Methyltransferase</keyword>
<dbReference type="Pfam" id="PF03492">
    <property type="entry name" value="Methyltransf_7"/>
    <property type="match status" value="1"/>
</dbReference>
<dbReference type="InterPro" id="IPR029063">
    <property type="entry name" value="SAM-dependent_MTases_sf"/>
</dbReference>
<evidence type="ECO:0000256" key="4">
    <source>
        <dbReference type="ARBA" id="ARBA00022842"/>
    </source>
</evidence>
<dbReference type="AlphaFoldDB" id="A0AAN9ECA2"/>
<keyword evidence="2" id="KW-0808">Transferase</keyword>
<protein>
    <submittedName>
        <fullName evidence="5">Uncharacterized protein</fullName>
    </submittedName>
</protein>
<dbReference type="GO" id="GO:0046872">
    <property type="term" value="F:metal ion binding"/>
    <property type="evidence" value="ECO:0007669"/>
    <property type="project" value="UniProtKB-KW"/>
</dbReference>
<evidence type="ECO:0000313" key="6">
    <source>
        <dbReference type="Proteomes" id="UP001372338"/>
    </source>
</evidence>
<name>A0AAN9ECA2_CROPI</name>
<evidence type="ECO:0000256" key="1">
    <source>
        <dbReference type="ARBA" id="ARBA00022603"/>
    </source>
</evidence>
<organism evidence="5 6">
    <name type="scientific">Crotalaria pallida</name>
    <name type="common">Smooth rattlebox</name>
    <name type="synonym">Crotalaria striata</name>
    <dbReference type="NCBI Taxonomy" id="3830"/>
    <lineage>
        <taxon>Eukaryota</taxon>
        <taxon>Viridiplantae</taxon>
        <taxon>Streptophyta</taxon>
        <taxon>Embryophyta</taxon>
        <taxon>Tracheophyta</taxon>
        <taxon>Spermatophyta</taxon>
        <taxon>Magnoliopsida</taxon>
        <taxon>eudicotyledons</taxon>
        <taxon>Gunneridae</taxon>
        <taxon>Pentapetalae</taxon>
        <taxon>rosids</taxon>
        <taxon>fabids</taxon>
        <taxon>Fabales</taxon>
        <taxon>Fabaceae</taxon>
        <taxon>Papilionoideae</taxon>
        <taxon>50 kb inversion clade</taxon>
        <taxon>genistoids sensu lato</taxon>
        <taxon>core genistoids</taxon>
        <taxon>Crotalarieae</taxon>
        <taxon>Crotalaria</taxon>
    </lineage>
</organism>
<evidence type="ECO:0000256" key="2">
    <source>
        <dbReference type="ARBA" id="ARBA00022679"/>
    </source>
</evidence>
<reference evidence="5 6" key="1">
    <citation type="submission" date="2024-01" db="EMBL/GenBank/DDBJ databases">
        <title>The genomes of 5 underutilized Papilionoideae crops provide insights into root nodulation and disease resistanc.</title>
        <authorList>
            <person name="Yuan L."/>
        </authorList>
    </citation>
    <scope>NUCLEOTIDE SEQUENCE [LARGE SCALE GENOMIC DNA]</scope>
    <source>
        <strain evidence="5">ZHUSHIDOU_FW_LH</strain>
        <tissue evidence="5">Leaf</tissue>
    </source>
</reference>
<sequence>MKTYKVRQRQWRVLVVQNWTLWTRKKKSCIQIILPQVMLSFVSAPLGTNSWFRLCGTNKEIFKTKDRLYAMKGGEGASSYAQNSTFQRDAIEASKEFIREAIAENFDSKWTKPTSPICIADLGCSTGPNTFLAMQTMIEAINFQFQSEGLVAQMPEFQVFFNDQISNDFNTLFKNLPQSRKYFASGVPGSFRGRLFPRKTLHLVHSSSSLCWLSKVPKEIMDKGSSAWNKGRIFHKNAPKEVVDAYATQYKADLESFLHARAQELANNGLMLLQIPIASDVILDSDVDPGKIFEVLGSCLLDMVRVGMVSEEKVDSFNVPLFYPPIKNVKEIVESNGIFRIERMRPFHVKNNVTFPTVQRLVLFYRAVLDEMIDQHFGGGIGDELFNRLAKKVKEFPNYMNPKKQKIDFIFVLLKRKPNLM</sequence>
<dbReference type="InterPro" id="IPR042086">
    <property type="entry name" value="MeTrfase_capping"/>
</dbReference>
<dbReference type="GO" id="GO:0008168">
    <property type="term" value="F:methyltransferase activity"/>
    <property type="evidence" value="ECO:0007669"/>
    <property type="project" value="UniProtKB-KW"/>
</dbReference>
<dbReference type="EMBL" id="JAYWIO010000008">
    <property type="protein sequence ID" value="KAK7247450.1"/>
    <property type="molecule type" value="Genomic_DNA"/>
</dbReference>
<comment type="caution">
    <text evidence="5">The sequence shown here is derived from an EMBL/GenBank/DDBJ whole genome shotgun (WGS) entry which is preliminary data.</text>
</comment>
<keyword evidence="6" id="KW-1185">Reference proteome</keyword>
<proteinExistence type="predicted"/>
<evidence type="ECO:0000313" key="5">
    <source>
        <dbReference type="EMBL" id="KAK7247450.1"/>
    </source>
</evidence>
<dbReference type="SUPFAM" id="SSF53335">
    <property type="entry name" value="S-adenosyl-L-methionine-dependent methyltransferases"/>
    <property type="match status" value="1"/>
</dbReference>
<evidence type="ECO:0000256" key="3">
    <source>
        <dbReference type="ARBA" id="ARBA00022723"/>
    </source>
</evidence>
<dbReference type="Gene3D" id="1.10.1200.270">
    <property type="entry name" value="Methyltransferase, alpha-helical capping domain"/>
    <property type="match status" value="1"/>
</dbReference>
<dbReference type="InterPro" id="IPR005299">
    <property type="entry name" value="MeTrfase_7"/>
</dbReference>
<keyword evidence="4" id="KW-0460">Magnesium</keyword>
<dbReference type="Gene3D" id="3.40.50.150">
    <property type="entry name" value="Vaccinia Virus protein VP39"/>
    <property type="match status" value="1"/>
</dbReference>
<dbReference type="Proteomes" id="UP001372338">
    <property type="component" value="Unassembled WGS sequence"/>
</dbReference>
<gene>
    <name evidence="5" type="ORF">RIF29_42333</name>
</gene>
<accession>A0AAN9ECA2</accession>
<dbReference type="PANTHER" id="PTHR31009">
    <property type="entry name" value="S-ADENOSYL-L-METHIONINE:CARBOXYL METHYLTRANSFERASE FAMILY PROTEIN"/>
    <property type="match status" value="1"/>
</dbReference>